<dbReference type="AlphaFoldDB" id="A0A1E5L803"/>
<dbReference type="Pfam" id="PF05133">
    <property type="entry name" value="SPP1_portal"/>
    <property type="match status" value="1"/>
</dbReference>
<evidence type="ECO:0000256" key="1">
    <source>
        <dbReference type="SAM" id="MobiDB-lite"/>
    </source>
</evidence>
<accession>A0A1E5L803</accession>
<feature type="region of interest" description="Disordered" evidence="1">
    <location>
        <begin position="437"/>
        <end position="462"/>
    </location>
</feature>
<dbReference type="InterPro" id="IPR006428">
    <property type="entry name" value="Portal_SPP1-type"/>
</dbReference>
<name>A0A1E5L803_9FIRM</name>
<organism evidence="2 3">
    <name type="scientific">Desulfuribacillus stibiiarsenatis</name>
    <dbReference type="NCBI Taxonomy" id="1390249"/>
    <lineage>
        <taxon>Bacteria</taxon>
        <taxon>Bacillati</taxon>
        <taxon>Bacillota</taxon>
        <taxon>Desulfuribacillia</taxon>
        <taxon>Desulfuribacillales</taxon>
        <taxon>Desulfuribacillaceae</taxon>
        <taxon>Desulfuribacillus</taxon>
    </lineage>
</organism>
<protein>
    <submittedName>
        <fullName evidence="2">Phage portal protein</fullName>
    </submittedName>
</protein>
<proteinExistence type="predicted"/>
<gene>
    <name evidence="2" type="ORF">BHU72_11965</name>
</gene>
<dbReference type="STRING" id="1390249.BHU72_11965"/>
<dbReference type="InterPro" id="IPR021145">
    <property type="entry name" value="Portal_protein_SPP1_Gp6-like"/>
</dbReference>
<dbReference type="NCBIfam" id="TIGR01538">
    <property type="entry name" value="portal_SPP1"/>
    <property type="match status" value="1"/>
</dbReference>
<evidence type="ECO:0000313" key="2">
    <source>
        <dbReference type="EMBL" id="OEH86275.1"/>
    </source>
</evidence>
<dbReference type="Proteomes" id="UP000095255">
    <property type="component" value="Unassembled WGS sequence"/>
</dbReference>
<keyword evidence="3" id="KW-1185">Reference proteome</keyword>
<dbReference type="EMBL" id="MJAT01000006">
    <property type="protein sequence ID" value="OEH86275.1"/>
    <property type="molecule type" value="Genomic_DNA"/>
</dbReference>
<comment type="caution">
    <text evidence="2">The sequence shown here is derived from an EMBL/GenBank/DDBJ whole genome shotgun (WGS) entry which is preliminary data.</text>
</comment>
<evidence type="ECO:0000313" key="3">
    <source>
        <dbReference type="Proteomes" id="UP000095255"/>
    </source>
</evidence>
<reference evidence="2 3" key="1">
    <citation type="submission" date="2016-09" db="EMBL/GenBank/DDBJ databases">
        <title>Desulfuribacillus arsenicus sp. nov., an obligately anaerobic, dissimilatory arsenic- and antimonate-reducing bacterium isolated from anoxic sediments.</title>
        <authorList>
            <person name="Abin C.A."/>
            <person name="Hollibaugh J.T."/>
        </authorList>
    </citation>
    <scope>NUCLEOTIDE SEQUENCE [LARGE SCALE GENOMIC DNA]</scope>
    <source>
        <strain evidence="2 3">MLFW-2</strain>
    </source>
</reference>
<dbReference type="OrthoDB" id="3189403at2"/>
<sequence length="462" mass="53388">MEEALQYLIKTNGNVTSQIIKDLIDSHAPERTRMKSLYERYKSSKSGVPIFARMFEDTNKINRKINNDFFGEIVDTKTGYFMGHPVSYMYDTGNEKAKESKEQEIIKLFNTINNIDDQDAETAKMMAICGLGVRMLYVDRDGKERAMNVNPWESIFIYDRSIDEPQYAMRYYPMYIEGKEFTRVEWYDDKVITYYIQLENGEYALDDTEPVNPQPHLFSYIPLIPFINNEELQGDAEKVLELIDAYDRAISDVNSEIEQFRLAYMIFYGIEVDEETVERAKRTGAFGIPDGAENGKAEFLTKSINDSVIENHLNRIEDNILRFAKTVNFADDTFGSASGIALKFKLLALENKCITAERKFTSGLRRQMQILGSAWQTKGIPFDYSKCWFGFKRNLPIDILSEADSTTKLRGHVSEKTRLSLLSFIDDVDWEIKQMQEESEGSINLEDEDINKDDENESDEDI</sequence>